<accession>V2UAH7</accession>
<keyword evidence="2" id="KW-1185">Reference proteome</keyword>
<comment type="caution">
    <text evidence="1">The sequence shown here is derived from an EMBL/GenBank/DDBJ whole genome shotgun (WGS) entry which is preliminary data.</text>
</comment>
<dbReference type="Proteomes" id="UP000018418">
    <property type="component" value="Unassembled WGS sequence"/>
</dbReference>
<dbReference type="OrthoDB" id="6710331at2"/>
<name>V2UAH7_9GAMM</name>
<evidence type="ECO:0000313" key="2">
    <source>
        <dbReference type="Proteomes" id="UP000018418"/>
    </source>
</evidence>
<reference evidence="1 2" key="1">
    <citation type="submission" date="2013-10" db="EMBL/GenBank/DDBJ databases">
        <title>The Genome Sequence of Acinetobacter brisouii CIP 110357.</title>
        <authorList>
            <consortium name="The Broad Institute Genomics Platform"/>
            <consortium name="The Broad Institute Genome Sequencing Center for Infectious Disease"/>
            <person name="Cerqueira G."/>
            <person name="Feldgarden M."/>
            <person name="Courvalin P."/>
            <person name="Grillot-Courvalin C."/>
            <person name="Clermont D."/>
            <person name="Rocha E."/>
            <person name="Yoon E.-J."/>
            <person name="Nemec A."/>
            <person name="Young S.K."/>
            <person name="Zeng Q."/>
            <person name="Gargeya S."/>
            <person name="Fitzgerald M."/>
            <person name="Abouelleil A."/>
            <person name="Alvarado L."/>
            <person name="Berlin A.M."/>
            <person name="Chapman S.B."/>
            <person name="Gainer-Dewar J."/>
            <person name="Goldberg J."/>
            <person name="Gnerre S."/>
            <person name="Griggs A."/>
            <person name="Gujja S."/>
            <person name="Hansen M."/>
            <person name="Howarth C."/>
            <person name="Imamovic A."/>
            <person name="Ireland A."/>
            <person name="Larimer J."/>
            <person name="McCowan C."/>
            <person name="Murphy C."/>
            <person name="Pearson M."/>
            <person name="Poon T.W."/>
            <person name="Priest M."/>
            <person name="Roberts A."/>
            <person name="Saif S."/>
            <person name="Shea T."/>
            <person name="Sykes S."/>
            <person name="Wortman J."/>
            <person name="Nusbaum C."/>
            <person name="Birren B."/>
        </authorList>
    </citation>
    <scope>NUCLEOTIDE SEQUENCE [LARGE SCALE GENOMIC DNA]</scope>
    <source>
        <strain evidence="1 2">CIP 110357</strain>
    </source>
</reference>
<dbReference type="PATRIC" id="fig|1341683.3.peg.1930"/>
<sequence length="762" mass="90530">MHDSMIISNKNLFLILKKKYPYAVDELGEEKNKETSIFKDWIELFTSLCELEKFCQAERQIDESDFKGDSYHSERMRELFLSLWLTDERIFSYKHQIHFELFQIYQRSLEIYDQRVVGRERNQFFRALRNYKEFGITSFPIQACLLFCSIFTEQLRLKDVGLNYSYSTQNQQLLFEAQKEVFELFKRYGHLYTLNVMYQLKLPRDLTSKDDICRFFQELRVIEEKIVSDGRLVKVFFNLEDDGLHGCLLNCILIYPIQALSNVNQCLTQLQGISEASASGIQINFKNFGSVLKQISETEVVGRIDNTKKLENFCYWAMGAFYRHDEFFCYHYPLEHYEKFIHEQVSTPWTLGLQASAKGIQGKDMSRIYSELMSSISDVDEVWSTNILSQDIQKRLIIDKTMLCELPYELNYEHTCKSGILYCLQVFYTFLELDHEPFFHIEKFKDIVIGIKPSRLGRQLIYLYNLLLQQPELINEIQELDQRLDQRFSKLLNSSLWKIIRENLVQRGSTAIEDVGVLYGLDQLRGHYRVNPIGARISEFNGEDIAPYTPDDFVAFERRTADAYKYFDRLLQGNQLICRFKFYADVEGESFLNKREVFSQHFTEFLRIHKRSRFLKDLNGYFLIWLDERHRKGIRERKSPTPYVDVIFVMQFVYGFSYQSFEKDVLNAWKKYQGKKSLIGEEPNPFCTRGFESDVLMNSEESLRSTFVVFEKKNKKLKKVLLDKLLPYFTYRHFYLPKLYDQQDKKVKLFSKGTVSKKSHMK</sequence>
<dbReference type="AlphaFoldDB" id="V2UAH7"/>
<gene>
    <name evidence="1" type="ORF">P255_01943</name>
</gene>
<dbReference type="HOGENOM" id="CLU_364744_0_0_6"/>
<dbReference type="EMBL" id="AYEU01000006">
    <property type="protein sequence ID" value="ESK51428.1"/>
    <property type="molecule type" value="Genomic_DNA"/>
</dbReference>
<evidence type="ECO:0000313" key="1">
    <source>
        <dbReference type="EMBL" id="ESK51428.1"/>
    </source>
</evidence>
<dbReference type="RefSeq" id="WP_004899843.1">
    <property type="nucleotide sequence ID" value="NZ_BBTI01000002.1"/>
</dbReference>
<proteinExistence type="predicted"/>
<organism evidence="1 2">
    <name type="scientific">Acinetobacter brisouii CIP 110357</name>
    <dbReference type="NCBI Taxonomy" id="1341683"/>
    <lineage>
        <taxon>Bacteria</taxon>
        <taxon>Pseudomonadati</taxon>
        <taxon>Pseudomonadota</taxon>
        <taxon>Gammaproteobacteria</taxon>
        <taxon>Moraxellales</taxon>
        <taxon>Moraxellaceae</taxon>
        <taxon>Acinetobacter</taxon>
    </lineage>
</organism>
<protein>
    <submittedName>
        <fullName evidence="1">Uncharacterized protein</fullName>
    </submittedName>
</protein>